<dbReference type="PANTHER" id="PTHR40465">
    <property type="entry name" value="CHROMOSOME 1, WHOLE GENOME SHOTGUN SEQUENCE"/>
    <property type="match status" value="1"/>
</dbReference>
<keyword evidence="1" id="KW-0472">Membrane</keyword>
<reference evidence="2 3" key="1">
    <citation type="submission" date="2015-12" db="EMBL/GenBank/DDBJ databases">
        <title>Draft genome sequence of Moniliophthora roreri, the causal agent of frosty pod rot of cacao.</title>
        <authorList>
            <person name="Aime M.C."/>
            <person name="Diaz-Valderrama J.R."/>
            <person name="Kijpornyongpan T."/>
            <person name="Phillips-Mora W."/>
        </authorList>
    </citation>
    <scope>NUCLEOTIDE SEQUENCE [LARGE SCALE GENOMIC DNA]</scope>
    <source>
        <strain evidence="2 3">MCA 2952</strain>
    </source>
</reference>
<keyword evidence="1" id="KW-0812">Transmembrane</keyword>
<protein>
    <submittedName>
        <fullName evidence="2">Uncharacterized protein</fullName>
    </submittedName>
</protein>
<accession>A0A0W0ETH8</accession>
<evidence type="ECO:0000256" key="1">
    <source>
        <dbReference type="SAM" id="Phobius"/>
    </source>
</evidence>
<feature type="transmembrane region" description="Helical" evidence="1">
    <location>
        <begin position="94"/>
        <end position="117"/>
    </location>
</feature>
<dbReference type="Proteomes" id="UP000054988">
    <property type="component" value="Unassembled WGS sequence"/>
</dbReference>
<dbReference type="EMBL" id="LATX01002556">
    <property type="protein sequence ID" value="KTB27350.1"/>
    <property type="molecule type" value="Genomic_DNA"/>
</dbReference>
<evidence type="ECO:0000313" key="3">
    <source>
        <dbReference type="Proteomes" id="UP000054988"/>
    </source>
</evidence>
<organism evidence="2 3">
    <name type="scientific">Moniliophthora roreri</name>
    <name type="common">Frosty pod rot fungus</name>
    <name type="synonym">Monilia roreri</name>
    <dbReference type="NCBI Taxonomy" id="221103"/>
    <lineage>
        <taxon>Eukaryota</taxon>
        <taxon>Fungi</taxon>
        <taxon>Dikarya</taxon>
        <taxon>Basidiomycota</taxon>
        <taxon>Agaricomycotina</taxon>
        <taxon>Agaricomycetes</taxon>
        <taxon>Agaricomycetidae</taxon>
        <taxon>Agaricales</taxon>
        <taxon>Marasmiineae</taxon>
        <taxon>Marasmiaceae</taxon>
        <taxon>Moniliophthora</taxon>
    </lineage>
</organism>
<name>A0A0W0ETH8_MONRR</name>
<feature type="transmembrane region" description="Helical" evidence="1">
    <location>
        <begin position="20"/>
        <end position="41"/>
    </location>
</feature>
<feature type="transmembrane region" description="Helical" evidence="1">
    <location>
        <begin position="124"/>
        <end position="146"/>
    </location>
</feature>
<feature type="transmembrane region" description="Helical" evidence="1">
    <location>
        <begin position="174"/>
        <end position="195"/>
    </location>
</feature>
<sequence length="211" mass="23957">METPGSQDIPDVAPYYGPIYIADLITFGMWSIVCLQTFRYFTKYPKDRVVFKIMVIVQVALLNVELGFIIARGYGDLVSNFGNPESAFRAVPEYAYNLLFSTVIATLVQSFLAYRVWIFVGRKYIVPIIFIPMAIFELLAVSIYVARVLTLQAQAHHKLPLSAVYDIREQKLMLAYYSVSPVVDMAIAGFMFYYLSKKSNETPFTGCVCFP</sequence>
<dbReference type="AlphaFoldDB" id="A0A0W0ETH8"/>
<feature type="transmembrane region" description="Helical" evidence="1">
    <location>
        <begin position="53"/>
        <end position="74"/>
    </location>
</feature>
<dbReference type="PANTHER" id="PTHR40465:SF1">
    <property type="entry name" value="DUF6534 DOMAIN-CONTAINING PROTEIN"/>
    <property type="match status" value="1"/>
</dbReference>
<comment type="caution">
    <text evidence="2">The sequence shown here is derived from an EMBL/GenBank/DDBJ whole genome shotgun (WGS) entry which is preliminary data.</text>
</comment>
<keyword evidence="1" id="KW-1133">Transmembrane helix</keyword>
<proteinExistence type="predicted"/>
<gene>
    <name evidence="2" type="ORF">WG66_20052</name>
</gene>
<dbReference type="eggNOG" id="ENOG502RD5Q">
    <property type="taxonomic scope" value="Eukaryota"/>
</dbReference>
<evidence type="ECO:0000313" key="2">
    <source>
        <dbReference type="EMBL" id="KTB27350.1"/>
    </source>
</evidence>